<protein>
    <recommendedName>
        <fullName evidence="4">Aldehyde dehydrogenase</fullName>
    </recommendedName>
</protein>
<feature type="active site" evidence="5">
    <location>
        <position position="243"/>
    </location>
</feature>
<dbReference type="GO" id="GO:0004029">
    <property type="term" value="F:aldehyde dehydrogenase (NAD+) activity"/>
    <property type="evidence" value="ECO:0007669"/>
    <property type="project" value="TreeGrafter"/>
</dbReference>
<comment type="caution">
    <text evidence="9">The sequence shown here is derived from an EMBL/GenBank/DDBJ whole genome shotgun (WGS) entry which is preliminary data.</text>
</comment>
<evidence type="ECO:0000256" key="1">
    <source>
        <dbReference type="ARBA" id="ARBA00009986"/>
    </source>
</evidence>
<evidence type="ECO:0000313" key="9">
    <source>
        <dbReference type="EMBL" id="HIT47152.1"/>
    </source>
</evidence>
<dbReference type="FunFam" id="3.40.605.10:FF:000004">
    <property type="entry name" value="Aldehyde dehydrogenase"/>
    <property type="match status" value="1"/>
</dbReference>
<dbReference type="InterPro" id="IPR012394">
    <property type="entry name" value="Aldehyde_DH_NAD(P)"/>
</dbReference>
<feature type="active site" evidence="5 6">
    <location>
        <position position="209"/>
    </location>
</feature>
<evidence type="ECO:0000256" key="6">
    <source>
        <dbReference type="PROSITE-ProRule" id="PRU10007"/>
    </source>
</evidence>
<dbReference type="InterPro" id="IPR029510">
    <property type="entry name" value="Ald_DH_CS_GLU"/>
</dbReference>
<dbReference type="InterPro" id="IPR016161">
    <property type="entry name" value="Ald_DH/histidinol_DH"/>
</dbReference>
<evidence type="ECO:0000256" key="2">
    <source>
        <dbReference type="ARBA" id="ARBA00023002"/>
    </source>
</evidence>
<keyword evidence="2 4" id="KW-0560">Oxidoreductase</keyword>
<evidence type="ECO:0000256" key="7">
    <source>
        <dbReference type="RuleBase" id="RU003345"/>
    </source>
</evidence>
<dbReference type="PIRSF" id="PIRSF036492">
    <property type="entry name" value="ALDH"/>
    <property type="match status" value="1"/>
</dbReference>
<organism evidence="9 10">
    <name type="scientific">Candidatus Cryptobacteroides merdipullorum</name>
    <dbReference type="NCBI Taxonomy" id="2840771"/>
    <lineage>
        <taxon>Bacteria</taxon>
        <taxon>Pseudomonadati</taxon>
        <taxon>Bacteroidota</taxon>
        <taxon>Bacteroidia</taxon>
        <taxon>Bacteroidales</taxon>
        <taxon>Candidatus Cryptobacteroides</taxon>
    </lineage>
</organism>
<evidence type="ECO:0000259" key="8">
    <source>
        <dbReference type="Pfam" id="PF00171"/>
    </source>
</evidence>
<dbReference type="InterPro" id="IPR016163">
    <property type="entry name" value="Ald_DH_C"/>
</dbReference>
<dbReference type="SUPFAM" id="SSF53720">
    <property type="entry name" value="ALDH-like"/>
    <property type="match status" value="1"/>
</dbReference>
<evidence type="ECO:0000256" key="5">
    <source>
        <dbReference type="PIRSR" id="PIRSR036492-1"/>
    </source>
</evidence>
<evidence type="ECO:0000313" key="10">
    <source>
        <dbReference type="Proteomes" id="UP000886881"/>
    </source>
</evidence>
<dbReference type="Gene3D" id="3.40.605.10">
    <property type="entry name" value="Aldehyde Dehydrogenase, Chain A, domain 1"/>
    <property type="match status" value="1"/>
</dbReference>
<sequence>MNISETVAAQKEYFRSGATLPADFRRDRLRKLLDALYSWEKPLCDALMHDLHKSPEEAYMTEISMVRGEIRNQLAHLRSRMCRRHVPTPLAHFPCRGYEVMEPLGTVLIVSPWNYPVQLLLSPLAGAIAAGCTAVLKTSPAVPEVSAVLGAMIRETFGREYVAVVEGHREVNSELFSQKFDLIFLTGSPSLGKVAMKAAAAHLTPVVLELGGKSPCIVDSEADLKVAARRIAWGKTLNAGQTCIAPDYLLLHEDVKDAFVEAFRAALAELHGPDMRSSAHYARVVSDKAFERLTSYMAQGRILAGGGCDSGSRFIEPTLLDGVDPDSPVMQEEIFGPVFPIITWRKPDEAVDFVLSREKPLALYYFGNERRGWEFARRCSSGGACINDCIMHIVNDRLPFGGVGNSGMGSYHGRYSFEAFSHRRAVVVTPTWTDLPFRYMPYRFIRLIRRILR</sequence>
<evidence type="ECO:0000256" key="4">
    <source>
        <dbReference type="PIRNR" id="PIRNR036492"/>
    </source>
</evidence>
<dbReference type="GO" id="GO:0006081">
    <property type="term" value="P:aldehyde metabolic process"/>
    <property type="evidence" value="ECO:0007669"/>
    <property type="project" value="InterPro"/>
</dbReference>
<reference evidence="9" key="2">
    <citation type="journal article" date="2021" name="PeerJ">
        <title>Extensive microbial diversity within the chicken gut microbiome revealed by metagenomics and culture.</title>
        <authorList>
            <person name="Gilroy R."/>
            <person name="Ravi A."/>
            <person name="Getino M."/>
            <person name="Pursley I."/>
            <person name="Horton D.L."/>
            <person name="Alikhan N.F."/>
            <person name="Baker D."/>
            <person name="Gharbi K."/>
            <person name="Hall N."/>
            <person name="Watson M."/>
            <person name="Adriaenssens E.M."/>
            <person name="Foster-Nyarko E."/>
            <person name="Jarju S."/>
            <person name="Secka A."/>
            <person name="Antonio M."/>
            <person name="Oren A."/>
            <person name="Chaudhuri R.R."/>
            <person name="La Ragione R."/>
            <person name="Hildebrand F."/>
            <person name="Pallen M.J."/>
        </authorList>
    </citation>
    <scope>NUCLEOTIDE SEQUENCE</scope>
    <source>
        <strain evidence="9">ChiHecec2B26-709</strain>
    </source>
</reference>
<reference evidence="9" key="1">
    <citation type="submission" date="2020-10" db="EMBL/GenBank/DDBJ databases">
        <authorList>
            <person name="Gilroy R."/>
        </authorList>
    </citation>
    <scope>NUCLEOTIDE SEQUENCE</scope>
    <source>
        <strain evidence="9">ChiHecec2B26-709</strain>
    </source>
</reference>
<dbReference type="EMBL" id="DVLC01000091">
    <property type="protein sequence ID" value="HIT47152.1"/>
    <property type="molecule type" value="Genomic_DNA"/>
</dbReference>
<dbReference type="FunFam" id="3.40.309.10:FF:000003">
    <property type="entry name" value="Aldehyde dehydrogenase"/>
    <property type="match status" value="1"/>
</dbReference>
<dbReference type="Gene3D" id="3.40.309.10">
    <property type="entry name" value="Aldehyde Dehydrogenase, Chain A, domain 2"/>
    <property type="match status" value="1"/>
</dbReference>
<accession>A0A9D1KHN7</accession>
<dbReference type="AlphaFoldDB" id="A0A9D1KHN7"/>
<keyword evidence="3" id="KW-0520">NAD</keyword>
<dbReference type="InterPro" id="IPR016162">
    <property type="entry name" value="Ald_DH_N"/>
</dbReference>
<name>A0A9D1KHN7_9BACT</name>
<comment type="similarity">
    <text evidence="1 4 7">Belongs to the aldehyde dehydrogenase family.</text>
</comment>
<dbReference type="PANTHER" id="PTHR43570:SF16">
    <property type="entry name" value="ALDEHYDE DEHYDROGENASE TYPE III, ISOFORM Q"/>
    <property type="match status" value="1"/>
</dbReference>
<proteinExistence type="inferred from homology"/>
<dbReference type="Proteomes" id="UP000886881">
    <property type="component" value="Unassembled WGS sequence"/>
</dbReference>
<dbReference type="InterPro" id="IPR015590">
    <property type="entry name" value="Aldehyde_DH_dom"/>
</dbReference>
<dbReference type="Pfam" id="PF00171">
    <property type="entry name" value="Aldedh"/>
    <property type="match status" value="1"/>
</dbReference>
<dbReference type="PANTHER" id="PTHR43570">
    <property type="entry name" value="ALDEHYDE DEHYDROGENASE"/>
    <property type="match status" value="1"/>
</dbReference>
<feature type="domain" description="Aldehyde dehydrogenase" evidence="8">
    <location>
        <begin position="3"/>
        <end position="425"/>
    </location>
</feature>
<dbReference type="PROSITE" id="PS00687">
    <property type="entry name" value="ALDEHYDE_DEHYDR_GLU"/>
    <property type="match status" value="1"/>
</dbReference>
<evidence type="ECO:0000256" key="3">
    <source>
        <dbReference type="ARBA" id="ARBA00023027"/>
    </source>
</evidence>
<dbReference type="GO" id="GO:0005737">
    <property type="term" value="C:cytoplasm"/>
    <property type="evidence" value="ECO:0007669"/>
    <property type="project" value="TreeGrafter"/>
</dbReference>
<gene>
    <name evidence="9" type="ORF">IAC35_04770</name>
</gene>